<accession>A0ABD0UCZ8</accession>
<dbReference type="AlphaFoldDB" id="A0ABD0UCZ8"/>
<evidence type="ECO:0000313" key="2">
    <source>
        <dbReference type="Proteomes" id="UP001552299"/>
    </source>
</evidence>
<dbReference type="Proteomes" id="UP001552299">
    <property type="component" value="Unassembled WGS sequence"/>
</dbReference>
<proteinExistence type="predicted"/>
<dbReference type="EMBL" id="JANQDX010000016">
    <property type="protein sequence ID" value="KAL0910660.1"/>
    <property type="molecule type" value="Genomic_DNA"/>
</dbReference>
<sequence length="300" mass="32900">MSGLSNFFSVLNLDAEDDKEQIAIPNTVSAIDESSGRISALCLFGFLSASSVSYVVSRFPEETLRFSMLAWVSVAVPIPDIWELSCLLGASCLAPRFPAFPCFWLLITGSICAGLLYRELLWGLAVFSMADLWEEEVGFLAGDGDKQNGELTVKRAPSKSHKSHNKILQSSSSSSLSGNYKLPLVWIDLEMTEEGVVVCGFQVILDSGYDGGGCGEGHGLEVEAVERKLLRLVSALRHDLFGLYFSIYTRCGDCCARKPRSAAIVKEDKADSLMCNCCARKKRCAMCEDDKAIYYALRFS</sequence>
<keyword evidence="2" id="KW-1185">Reference proteome</keyword>
<gene>
    <name evidence="1" type="ORF">M5K25_021662</name>
</gene>
<evidence type="ECO:0000313" key="1">
    <source>
        <dbReference type="EMBL" id="KAL0910660.1"/>
    </source>
</evidence>
<comment type="caution">
    <text evidence="1">The sequence shown here is derived from an EMBL/GenBank/DDBJ whole genome shotgun (WGS) entry which is preliminary data.</text>
</comment>
<reference evidence="1 2" key="1">
    <citation type="journal article" date="2024" name="Plant Biotechnol. J.">
        <title>Dendrobium thyrsiflorum genome and its molecular insights into genes involved in important horticultural traits.</title>
        <authorList>
            <person name="Chen B."/>
            <person name="Wang J.Y."/>
            <person name="Zheng P.J."/>
            <person name="Li K.L."/>
            <person name="Liang Y.M."/>
            <person name="Chen X.F."/>
            <person name="Zhang C."/>
            <person name="Zhao X."/>
            <person name="He X."/>
            <person name="Zhang G.Q."/>
            <person name="Liu Z.J."/>
            <person name="Xu Q."/>
        </authorList>
    </citation>
    <scope>NUCLEOTIDE SEQUENCE [LARGE SCALE GENOMIC DNA]</scope>
    <source>
        <strain evidence="1">GZMU011</strain>
    </source>
</reference>
<organism evidence="1 2">
    <name type="scientific">Dendrobium thyrsiflorum</name>
    <name type="common">Pinecone-like raceme dendrobium</name>
    <name type="synonym">Orchid</name>
    <dbReference type="NCBI Taxonomy" id="117978"/>
    <lineage>
        <taxon>Eukaryota</taxon>
        <taxon>Viridiplantae</taxon>
        <taxon>Streptophyta</taxon>
        <taxon>Embryophyta</taxon>
        <taxon>Tracheophyta</taxon>
        <taxon>Spermatophyta</taxon>
        <taxon>Magnoliopsida</taxon>
        <taxon>Liliopsida</taxon>
        <taxon>Asparagales</taxon>
        <taxon>Orchidaceae</taxon>
        <taxon>Epidendroideae</taxon>
        <taxon>Malaxideae</taxon>
        <taxon>Dendrobiinae</taxon>
        <taxon>Dendrobium</taxon>
    </lineage>
</organism>
<name>A0ABD0UCZ8_DENTH</name>
<protein>
    <submittedName>
        <fullName evidence="1">Uncharacterized protein</fullName>
    </submittedName>
</protein>